<dbReference type="GO" id="GO:0000755">
    <property type="term" value="P:cytogamy"/>
    <property type="evidence" value="ECO:0007669"/>
    <property type="project" value="EnsemblFungi"/>
</dbReference>
<dbReference type="GO" id="GO:0070064">
    <property type="term" value="F:proline-rich region binding"/>
    <property type="evidence" value="ECO:0007669"/>
    <property type="project" value="EnsemblFungi"/>
</dbReference>
<keyword evidence="9" id="KW-1185">Reference proteome</keyword>
<dbReference type="GO" id="GO:0003785">
    <property type="term" value="F:actin monomer binding"/>
    <property type="evidence" value="ECO:0007669"/>
    <property type="project" value="EnsemblFungi"/>
</dbReference>
<dbReference type="EMBL" id="MTSL01000191">
    <property type="protein sequence ID" value="PJF17059.1"/>
    <property type="molecule type" value="Genomic_DNA"/>
</dbReference>
<dbReference type="GO" id="GO:0090338">
    <property type="term" value="P:positive regulation of formin-nucleated actin cable assembly"/>
    <property type="evidence" value="ECO:0007669"/>
    <property type="project" value="EnsemblFungi"/>
</dbReference>
<keyword evidence="5 6" id="KW-0206">Cytoskeleton</keyword>
<accession>A0A2H9TH73</accession>
<dbReference type="GO" id="GO:0031097">
    <property type="term" value="C:medial cortex"/>
    <property type="evidence" value="ECO:0007669"/>
    <property type="project" value="EnsemblFungi"/>
</dbReference>
<comment type="similarity">
    <text evidence="2 7">Belongs to the profilin family.</text>
</comment>
<dbReference type="SUPFAM" id="SSF55770">
    <property type="entry name" value="Profilin (actin-binding protein)"/>
    <property type="match status" value="1"/>
</dbReference>
<dbReference type="GO" id="GO:0140311">
    <property type="term" value="F:protein sequestering activity"/>
    <property type="evidence" value="ECO:0007669"/>
    <property type="project" value="EnsemblFungi"/>
</dbReference>
<sequence length="120" mass="13003">MSWQEYVDNSLVGSGNVERACIIGLEGGVWATSAGFQLAPAEISAILQGYQQPETLYQNGFLLIRNDERSIYLRKGEEGGILVKTGKCVIIAVYDSKKTMAGTATTTVESVADYLVENGY</sequence>
<keyword evidence="4 7" id="KW-0009">Actin-binding</keyword>
<dbReference type="InterPro" id="IPR027310">
    <property type="entry name" value="Profilin_CS"/>
</dbReference>
<gene>
    <name evidence="8" type="ORF">PSACC_03119</name>
</gene>
<dbReference type="PRINTS" id="PR01640">
    <property type="entry name" value="PROFILINPLNT"/>
</dbReference>
<dbReference type="GO" id="GO:0005829">
    <property type="term" value="C:cytosol"/>
    <property type="evidence" value="ECO:0007669"/>
    <property type="project" value="EnsemblFungi"/>
</dbReference>
<dbReference type="GO" id="GO:0005856">
    <property type="term" value="C:cytoskeleton"/>
    <property type="evidence" value="ECO:0007669"/>
    <property type="project" value="UniProtKB-SubCell"/>
</dbReference>
<comment type="caution">
    <text evidence="8">The sequence shown here is derived from an EMBL/GenBank/DDBJ whole genome shotgun (WGS) entry which is preliminary data.</text>
</comment>
<evidence type="ECO:0000256" key="4">
    <source>
        <dbReference type="ARBA" id="ARBA00023203"/>
    </source>
</evidence>
<dbReference type="PANTHER" id="PTHR11604">
    <property type="entry name" value="PROFILIN"/>
    <property type="match status" value="1"/>
</dbReference>
<dbReference type="Proteomes" id="UP000240830">
    <property type="component" value="Unassembled WGS sequence"/>
</dbReference>
<dbReference type="SMART" id="SM00392">
    <property type="entry name" value="PROF"/>
    <property type="match status" value="1"/>
</dbReference>
<dbReference type="PRINTS" id="PR00392">
    <property type="entry name" value="PROFILIN"/>
</dbReference>
<comment type="function">
    <text evidence="6">Binds to actin and affects the structure of the cytoskeleton. At high concentrations, profilin prevents the polymerization of actin, whereas it enhances it at low concentrations.</text>
</comment>
<dbReference type="GO" id="GO:0051285">
    <property type="term" value="C:cell cortex of cell tip"/>
    <property type="evidence" value="ECO:0007669"/>
    <property type="project" value="EnsemblFungi"/>
</dbReference>
<proteinExistence type="inferred from homology"/>
<dbReference type="InterPro" id="IPR048278">
    <property type="entry name" value="PFN"/>
</dbReference>
<evidence type="ECO:0000256" key="5">
    <source>
        <dbReference type="ARBA" id="ARBA00023212"/>
    </source>
</evidence>
<evidence type="ECO:0000256" key="2">
    <source>
        <dbReference type="ARBA" id="ARBA00010058"/>
    </source>
</evidence>
<dbReference type="Gene3D" id="3.30.450.30">
    <property type="entry name" value="Dynein light chain 2a, cytoplasmic"/>
    <property type="match status" value="1"/>
</dbReference>
<dbReference type="PROSITE" id="PS00414">
    <property type="entry name" value="PROFILIN"/>
    <property type="match status" value="1"/>
</dbReference>
<organism evidence="8 9">
    <name type="scientific">Paramicrosporidium saccamoebae</name>
    <dbReference type="NCBI Taxonomy" id="1246581"/>
    <lineage>
        <taxon>Eukaryota</taxon>
        <taxon>Fungi</taxon>
        <taxon>Fungi incertae sedis</taxon>
        <taxon>Cryptomycota</taxon>
        <taxon>Cryptomycota incertae sedis</taxon>
        <taxon>Paramicrosporidium</taxon>
    </lineage>
</organism>
<name>A0A2H9TH73_9FUNG</name>
<dbReference type="GO" id="GO:0030041">
    <property type="term" value="P:actin filament polymerization"/>
    <property type="evidence" value="ECO:0007669"/>
    <property type="project" value="EnsemblFungi"/>
</dbReference>
<dbReference type="PANTHER" id="PTHR11604:SF0">
    <property type="entry name" value="PROFILIN"/>
    <property type="match status" value="1"/>
</dbReference>
<dbReference type="GO" id="GO:1903475">
    <property type="term" value="P:mitotic actomyosin contractile ring assembly"/>
    <property type="evidence" value="ECO:0007669"/>
    <property type="project" value="EnsemblFungi"/>
</dbReference>
<dbReference type="InterPro" id="IPR005455">
    <property type="entry name" value="PFN_euk"/>
</dbReference>
<dbReference type="Pfam" id="PF00235">
    <property type="entry name" value="Profilin"/>
    <property type="match status" value="1"/>
</dbReference>
<protein>
    <recommendedName>
        <fullName evidence="7">Profilin</fullName>
    </recommendedName>
</protein>
<reference evidence="8 9" key="1">
    <citation type="submission" date="2016-10" db="EMBL/GenBank/DDBJ databases">
        <title>The genome of Paramicrosporidium saccamoebae is the missing link in understanding Cryptomycota and Microsporidia evolution.</title>
        <authorList>
            <person name="Quandt C.A."/>
            <person name="Beaudet D."/>
            <person name="Corsaro D."/>
            <person name="Michel R."/>
            <person name="Corradi N."/>
            <person name="James T."/>
        </authorList>
    </citation>
    <scope>NUCLEOTIDE SEQUENCE [LARGE SCALE GENOMIC DNA]</scope>
    <source>
        <strain evidence="8 9">KSL3</strain>
    </source>
</reference>
<comment type="subcellular location">
    <subcellularLocation>
        <location evidence="1">Cytoplasm</location>
        <location evidence="1">Cytoskeleton</location>
    </subcellularLocation>
</comment>
<keyword evidence="3" id="KW-0963">Cytoplasm</keyword>
<evidence type="ECO:0000256" key="3">
    <source>
        <dbReference type="ARBA" id="ARBA00022490"/>
    </source>
</evidence>
<dbReference type="OrthoDB" id="421374at2759"/>
<dbReference type="AlphaFoldDB" id="A0A2H9TH73"/>
<dbReference type="GO" id="GO:0044396">
    <property type="term" value="P:actin cortical patch organization"/>
    <property type="evidence" value="ECO:0007669"/>
    <property type="project" value="EnsemblFungi"/>
</dbReference>
<dbReference type="STRING" id="1246581.A0A2H9TH73"/>
<dbReference type="GO" id="GO:0043332">
    <property type="term" value="C:mating projection tip"/>
    <property type="evidence" value="ECO:0007669"/>
    <property type="project" value="EnsemblFungi"/>
</dbReference>
<evidence type="ECO:0000313" key="9">
    <source>
        <dbReference type="Proteomes" id="UP000240830"/>
    </source>
</evidence>
<evidence type="ECO:0000256" key="1">
    <source>
        <dbReference type="ARBA" id="ARBA00004245"/>
    </source>
</evidence>
<evidence type="ECO:0000256" key="6">
    <source>
        <dbReference type="RuleBase" id="RU003908"/>
    </source>
</evidence>
<dbReference type="GO" id="GO:0005546">
    <property type="term" value="F:phosphatidylinositol-4,5-bisphosphate binding"/>
    <property type="evidence" value="ECO:0007669"/>
    <property type="project" value="EnsemblFungi"/>
</dbReference>
<comment type="subunit">
    <text evidence="6">Occurs in many kinds of cells as a complex with monomeric actin in a 1:1 ratio.</text>
</comment>
<dbReference type="InterPro" id="IPR036140">
    <property type="entry name" value="PFN_sf"/>
</dbReference>
<dbReference type="CDD" id="cd00148">
    <property type="entry name" value="PROF"/>
    <property type="match status" value="1"/>
</dbReference>
<dbReference type="GO" id="GO:0005085">
    <property type="term" value="F:guanyl-nucleotide exchange factor activity"/>
    <property type="evidence" value="ECO:0007669"/>
    <property type="project" value="EnsemblFungi"/>
</dbReference>
<evidence type="ECO:0000313" key="8">
    <source>
        <dbReference type="EMBL" id="PJF17059.1"/>
    </source>
</evidence>
<evidence type="ECO:0000256" key="7">
    <source>
        <dbReference type="RuleBase" id="RU003909"/>
    </source>
</evidence>